<dbReference type="WBParaSite" id="Csp11.Scaffold630.g17360.t1">
    <property type="protein sequence ID" value="Csp11.Scaffold630.g17360.t1"/>
    <property type="gene ID" value="Csp11.Scaffold630.g17360"/>
</dbReference>
<dbReference type="AlphaFoldDB" id="A0A1I7UM67"/>
<protein>
    <submittedName>
        <fullName evidence="3">DUF3421 domain-containing protein</fullName>
    </submittedName>
</protein>
<keyword evidence="2" id="KW-1185">Reference proteome</keyword>
<dbReference type="Proteomes" id="UP000095282">
    <property type="component" value="Unplaced"/>
</dbReference>
<proteinExistence type="predicted"/>
<dbReference type="eggNOG" id="ENOG502TGAM">
    <property type="taxonomic scope" value="Eukaryota"/>
</dbReference>
<feature type="region of interest" description="Disordered" evidence="1">
    <location>
        <begin position="215"/>
        <end position="235"/>
    </location>
</feature>
<dbReference type="PANTHER" id="PTHR21516">
    <property type="entry name" value="AAA_LID_7 DOMAIN-CONTAINING PROTEIN-RELATED-RELATED"/>
    <property type="match status" value="1"/>
</dbReference>
<name>A0A1I7UM67_9PELO</name>
<dbReference type="Pfam" id="PF03312">
    <property type="entry name" value="DUF272"/>
    <property type="match status" value="1"/>
</dbReference>
<organism evidence="2 3">
    <name type="scientific">Caenorhabditis tropicalis</name>
    <dbReference type="NCBI Taxonomy" id="1561998"/>
    <lineage>
        <taxon>Eukaryota</taxon>
        <taxon>Metazoa</taxon>
        <taxon>Ecdysozoa</taxon>
        <taxon>Nematoda</taxon>
        <taxon>Chromadorea</taxon>
        <taxon>Rhabditida</taxon>
        <taxon>Rhabditina</taxon>
        <taxon>Rhabditomorpha</taxon>
        <taxon>Rhabditoidea</taxon>
        <taxon>Rhabditidae</taxon>
        <taxon>Peloderinae</taxon>
        <taxon>Caenorhabditis</taxon>
    </lineage>
</organism>
<evidence type="ECO:0000256" key="1">
    <source>
        <dbReference type="SAM" id="MobiDB-lite"/>
    </source>
</evidence>
<evidence type="ECO:0000313" key="2">
    <source>
        <dbReference type="Proteomes" id="UP000095282"/>
    </source>
</evidence>
<reference evidence="3" key="1">
    <citation type="submission" date="2016-11" db="UniProtKB">
        <authorList>
            <consortium name="WormBaseParasite"/>
        </authorList>
    </citation>
    <scope>IDENTIFICATION</scope>
</reference>
<sequence>MTETIYFAARRWRNIDQIPQITLVVPTTGVRTPIRESLLTPHQIGLGDFLKASDTGVLKMAYLTTSVIGDVAYVDNIRADLVIIEGTLVFKSLLFSDALCTRKLPLGCYNTKLCLLKNEHKLPSGHTIHFEVVDAVPYNTTPNLPTFTPIPPSALPMSPIPNARSSASPAPSNNSQFGSRASTPCSPIVKGAGFQPKPKNNKKVVGTGFQVKNEKKKEQKVIHGAGFAPPPEKKEDKVIHGAGFEAKPRKTITGRAVVLSINENKNNRTNTHYLWILENQSEGRFISKEYKLGPGHFFEGTFIQGGNGKWNCESYQKQIEKPASVDGGIDLDGKIWFKVTVNNFQPAGGNRRFGKANAKYFGEVLEGELETTKLSAACNGKKVKIQRKGIADKDYVWMVVEIPDQI</sequence>
<feature type="region of interest" description="Disordered" evidence="1">
    <location>
        <begin position="159"/>
        <end position="182"/>
    </location>
</feature>
<accession>A0A1I7UM67</accession>
<dbReference type="STRING" id="1561998.A0A1I7UM67"/>
<dbReference type="InterPro" id="IPR004987">
    <property type="entry name" value="DUF272"/>
</dbReference>
<evidence type="ECO:0000313" key="3">
    <source>
        <dbReference type="WBParaSite" id="Csp11.Scaffold630.g17360.t1"/>
    </source>
</evidence>
<feature type="compositionally biased region" description="Low complexity" evidence="1">
    <location>
        <begin position="160"/>
        <end position="175"/>
    </location>
</feature>
<dbReference type="PANTHER" id="PTHR21516:SF8">
    <property type="entry name" value="FHA DOMAIN-CONTAINING PROTEIN-RELATED"/>
    <property type="match status" value="1"/>
</dbReference>